<dbReference type="Proteomes" id="UP000076798">
    <property type="component" value="Unassembled WGS sequence"/>
</dbReference>
<sequence>MGSSNSILGDTSAADAYYDYIIVGAGAAGCVLANRLSEDPAVSVLLVEAGKSHLDELKSKIPMTFPQIFKTPQDWAYQTIPQRNVKDRSFFWPRGKILGGSTSLNAMMYHHCAPSDYDEWTADAPGWSYEAMRPYFRKAENYAGHELHTDVDLSHRGAGGLWQTRHAPRIDICNDCLQSCRNVGIPYNSDFNTPNGTLGCNHITSFLDPKGHRSSAATAYLSPILSSRSNLHIVTLTTTTRLIFSPLSAVPTVMGIEVARTPVPGKEPSSERWIINARREVILSSGSINTPQLLMLSGIGPKGDLDKVGIPLVKHIAAVGQNLYDHVVSGGISFRAAKPGTTLDYLANPANTLLPMAQWLLTGTGPLTHMVGSGAAFIRTDDPTLPLGSKASETAETTDETSGNNAPDIELIWMPLAFLDHGFKAAPPGTEVFTLTATLLRPKSSGSLTLTSADPFEKPRIDANYFADDNDMKVLIKGVRLCLRVARSQPLFSRLDLRSDNTDMNDVFWLGDADPDKVTDEELREWLLRNVETLYHPTSTARMGSSPETSVVGPTLRVHGVDNLRIVDASILPYQISGHTTAPVIALAERAADIIKGEYTGIAAARATKLFQ</sequence>
<dbReference type="InterPro" id="IPR036188">
    <property type="entry name" value="FAD/NAD-bd_sf"/>
</dbReference>
<feature type="active site" description="Proton donor" evidence="5">
    <location>
        <position position="536"/>
    </location>
</feature>
<dbReference type="OrthoDB" id="269227at2759"/>
<feature type="domain" description="Glucose-methanol-choline oxidoreductase N-terminal" evidence="7">
    <location>
        <begin position="286"/>
        <end position="300"/>
    </location>
</feature>
<dbReference type="PANTHER" id="PTHR11552:SF147">
    <property type="entry name" value="CHOLINE DEHYDROGENASE, MITOCHONDRIAL"/>
    <property type="match status" value="1"/>
</dbReference>
<evidence type="ECO:0000256" key="4">
    <source>
        <dbReference type="ARBA" id="ARBA00022827"/>
    </source>
</evidence>
<dbReference type="GO" id="GO:0050660">
    <property type="term" value="F:flavin adenine dinucleotide binding"/>
    <property type="evidence" value="ECO:0007669"/>
    <property type="project" value="InterPro"/>
</dbReference>
<dbReference type="InterPro" id="IPR012132">
    <property type="entry name" value="GMC_OxRdtase"/>
</dbReference>
<evidence type="ECO:0000256" key="6">
    <source>
        <dbReference type="SAM" id="MobiDB-lite"/>
    </source>
</evidence>
<comment type="cofactor">
    <cofactor evidence="1">
        <name>FAD</name>
        <dbReference type="ChEBI" id="CHEBI:57692"/>
    </cofactor>
</comment>
<keyword evidence="9" id="KW-1185">Reference proteome</keyword>
<dbReference type="GO" id="GO:0016614">
    <property type="term" value="F:oxidoreductase activity, acting on CH-OH group of donors"/>
    <property type="evidence" value="ECO:0007669"/>
    <property type="project" value="InterPro"/>
</dbReference>
<evidence type="ECO:0000256" key="1">
    <source>
        <dbReference type="ARBA" id="ARBA00001974"/>
    </source>
</evidence>
<evidence type="ECO:0000256" key="2">
    <source>
        <dbReference type="ARBA" id="ARBA00010790"/>
    </source>
</evidence>
<dbReference type="SUPFAM" id="SSF54373">
    <property type="entry name" value="FAD-linked reductases, C-terminal domain"/>
    <property type="match status" value="1"/>
</dbReference>
<organism evidence="8 9">
    <name type="scientific">Sistotremastrum suecicum HHB10207 ss-3</name>
    <dbReference type="NCBI Taxonomy" id="1314776"/>
    <lineage>
        <taxon>Eukaryota</taxon>
        <taxon>Fungi</taxon>
        <taxon>Dikarya</taxon>
        <taxon>Basidiomycota</taxon>
        <taxon>Agaricomycotina</taxon>
        <taxon>Agaricomycetes</taxon>
        <taxon>Sistotremastrales</taxon>
        <taxon>Sistotremastraceae</taxon>
        <taxon>Sistotremastrum</taxon>
    </lineage>
</organism>
<evidence type="ECO:0000313" key="9">
    <source>
        <dbReference type="Proteomes" id="UP000076798"/>
    </source>
</evidence>
<dbReference type="STRING" id="1314776.A0A166B1K5"/>
<dbReference type="Pfam" id="PF05199">
    <property type="entry name" value="GMC_oxred_C"/>
    <property type="match status" value="1"/>
</dbReference>
<proteinExistence type="inferred from homology"/>
<dbReference type="InterPro" id="IPR000172">
    <property type="entry name" value="GMC_OxRdtase_N"/>
</dbReference>
<accession>A0A166B1K5</accession>
<dbReference type="Gene3D" id="3.30.560.10">
    <property type="entry name" value="Glucose Oxidase, domain 3"/>
    <property type="match status" value="1"/>
</dbReference>
<dbReference type="EMBL" id="KV428124">
    <property type="protein sequence ID" value="KZT35914.1"/>
    <property type="molecule type" value="Genomic_DNA"/>
</dbReference>
<dbReference type="SUPFAM" id="SSF51905">
    <property type="entry name" value="FAD/NAD(P)-binding domain"/>
    <property type="match status" value="1"/>
</dbReference>
<feature type="region of interest" description="Disordered" evidence="6">
    <location>
        <begin position="384"/>
        <end position="406"/>
    </location>
</feature>
<dbReference type="PIRSF" id="PIRSF000137">
    <property type="entry name" value="Alcohol_oxidase"/>
    <property type="match status" value="1"/>
</dbReference>
<dbReference type="InterPro" id="IPR007867">
    <property type="entry name" value="GMC_OxRtase_C"/>
</dbReference>
<dbReference type="Pfam" id="PF00732">
    <property type="entry name" value="GMC_oxred_N"/>
    <property type="match status" value="1"/>
</dbReference>
<keyword evidence="3" id="KW-0285">Flavoprotein</keyword>
<name>A0A166B1K5_9AGAM</name>
<evidence type="ECO:0000259" key="7">
    <source>
        <dbReference type="PROSITE" id="PS00624"/>
    </source>
</evidence>
<gene>
    <name evidence="8" type="ORF">SISSUDRAFT_1024894</name>
</gene>
<keyword evidence="4" id="KW-0274">FAD</keyword>
<dbReference type="PROSITE" id="PS00624">
    <property type="entry name" value="GMC_OXRED_2"/>
    <property type="match status" value="1"/>
</dbReference>
<dbReference type="PANTHER" id="PTHR11552">
    <property type="entry name" value="GLUCOSE-METHANOL-CHOLINE GMC OXIDOREDUCTASE"/>
    <property type="match status" value="1"/>
</dbReference>
<dbReference type="AlphaFoldDB" id="A0A166B1K5"/>
<evidence type="ECO:0000313" key="8">
    <source>
        <dbReference type="EMBL" id="KZT35914.1"/>
    </source>
</evidence>
<protein>
    <submittedName>
        <fullName evidence="8">Putative glucose dehydrogenase</fullName>
    </submittedName>
</protein>
<evidence type="ECO:0000256" key="3">
    <source>
        <dbReference type="ARBA" id="ARBA00022630"/>
    </source>
</evidence>
<feature type="active site" description="Proton acceptor" evidence="5">
    <location>
        <position position="579"/>
    </location>
</feature>
<reference evidence="8 9" key="1">
    <citation type="journal article" date="2016" name="Mol. Biol. Evol.">
        <title>Comparative Genomics of Early-Diverging Mushroom-Forming Fungi Provides Insights into the Origins of Lignocellulose Decay Capabilities.</title>
        <authorList>
            <person name="Nagy L.G."/>
            <person name="Riley R."/>
            <person name="Tritt A."/>
            <person name="Adam C."/>
            <person name="Daum C."/>
            <person name="Floudas D."/>
            <person name="Sun H."/>
            <person name="Yadav J.S."/>
            <person name="Pangilinan J."/>
            <person name="Larsson K.H."/>
            <person name="Matsuura K."/>
            <person name="Barry K."/>
            <person name="Labutti K."/>
            <person name="Kuo R."/>
            <person name="Ohm R.A."/>
            <person name="Bhattacharya S.S."/>
            <person name="Shirouzu T."/>
            <person name="Yoshinaga Y."/>
            <person name="Martin F.M."/>
            <person name="Grigoriev I.V."/>
            <person name="Hibbett D.S."/>
        </authorList>
    </citation>
    <scope>NUCLEOTIDE SEQUENCE [LARGE SCALE GENOMIC DNA]</scope>
    <source>
        <strain evidence="8 9">HHB10207 ss-3</strain>
    </source>
</reference>
<dbReference type="Gene3D" id="3.50.50.60">
    <property type="entry name" value="FAD/NAD(P)-binding domain"/>
    <property type="match status" value="1"/>
</dbReference>
<comment type="similarity">
    <text evidence="2">Belongs to the GMC oxidoreductase family.</text>
</comment>
<evidence type="ECO:0000256" key="5">
    <source>
        <dbReference type="PIRSR" id="PIRSR000137-1"/>
    </source>
</evidence>